<feature type="region of interest" description="Disordered" evidence="10">
    <location>
        <begin position="446"/>
        <end position="555"/>
    </location>
</feature>
<name>A0A8C4ULZ6_FALTI</name>
<feature type="compositionally biased region" description="Basic residues" evidence="10">
    <location>
        <begin position="528"/>
        <end position="542"/>
    </location>
</feature>
<keyword evidence="4" id="KW-0964">Secreted</keyword>
<dbReference type="InterPro" id="IPR033113">
    <property type="entry name" value="PLA2_histidine"/>
</dbReference>
<dbReference type="InterPro" id="IPR016090">
    <property type="entry name" value="PLA2-like_dom"/>
</dbReference>
<keyword evidence="8" id="KW-0443">Lipid metabolism</keyword>
<feature type="domain" description="Phospholipase A2-like central" evidence="11">
    <location>
        <begin position="284"/>
        <end position="404"/>
    </location>
</feature>
<dbReference type="GO" id="GO:0005576">
    <property type="term" value="C:extracellular region"/>
    <property type="evidence" value="ECO:0007669"/>
    <property type="project" value="UniProtKB-SubCell"/>
</dbReference>
<dbReference type="OMA" id="LCVRIAN"/>
<evidence type="ECO:0000313" key="13">
    <source>
        <dbReference type="Proteomes" id="UP000694562"/>
    </source>
</evidence>
<dbReference type="PANTHER" id="PTHR12253">
    <property type="entry name" value="RH14732P"/>
    <property type="match status" value="1"/>
</dbReference>
<protein>
    <recommendedName>
        <fullName evidence="3">phospholipase A2</fullName>
        <ecNumber evidence="3">3.1.1.4</ecNumber>
    </recommendedName>
</protein>
<evidence type="ECO:0000256" key="8">
    <source>
        <dbReference type="ARBA" id="ARBA00023098"/>
    </source>
</evidence>
<evidence type="ECO:0000256" key="5">
    <source>
        <dbReference type="ARBA" id="ARBA00022723"/>
    </source>
</evidence>
<feature type="compositionally biased region" description="Low complexity" evidence="10">
    <location>
        <begin position="175"/>
        <end position="190"/>
    </location>
</feature>
<feature type="compositionally biased region" description="Basic residues" evidence="10">
    <location>
        <begin position="465"/>
        <end position="483"/>
    </location>
</feature>
<dbReference type="GO" id="GO:0006644">
    <property type="term" value="P:phospholipid metabolic process"/>
    <property type="evidence" value="ECO:0007669"/>
    <property type="project" value="InterPro"/>
</dbReference>
<comment type="cofactor">
    <cofactor evidence="1">
        <name>Ca(2+)</name>
        <dbReference type="ChEBI" id="CHEBI:29108"/>
    </cofactor>
</comment>
<reference evidence="12" key="1">
    <citation type="submission" date="2025-08" db="UniProtKB">
        <authorList>
            <consortium name="Ensembl"/>
        </authorList>
    </citation>
    <scope>IDENTIFICATION</scope>
</reference>
<keyword evidence="6" id="KW-0378">Hydrolase</keyword>
<feature type="region of interest" description="Disordered" evidence="10">
    <location>
        <begin position="104"/>
        <end position="194"/>
    </location>
</feature>
<evidence type="ECO:0000256" key="4">
    <source>
        <dbReference type="ARBA" id="ARBA00022525"/>
    </source>
</evidence>
<dbReference type="GO" id="GO:0004623">
    <property type="term" value="F:phospholipase A2 activity"/>
    <property type="evidence" value="ECO:0007669"/>
    <property type="project" value="UniProtKB-EC"/>
</dbReference>
<dbReference type="Ensembl" id="ENSFTIT00000015710.1">
    <property type="protein sequence ID" value="ENSFTIP00000015073.1"/>
    <property type="gene ID" value="ENSFTIG00000010022.1"/>
</dbReference>
<dbReference type="EC" id="3.1.1.4" evidence="3"/>
<dbReference type="GO" id="GO:0046872">
    <property type="term" value="F:metal ion binding"/>
    <property type="evidence" value="ECO:0007669"/>
    <property type="project" value="UniProtKB-KW"/>
</dbReference>
<dbReference type="SUPFAM" id="SSF48619">
    <property type="entry name" value="Phospholipase A2, PLA2"/>
    <property type="match status" value="1"/>
</dbReference>
<keyword evidence="9" id="KW-1015">Disulfide bond</keyword>
<proteinExistence type="predicted"/>
<dbReference type="SMART" id="SM00085">
    <property type="entry name" value="PA2c"/>
    <property type="match status" value="1"/>
</dbReference>
<dbReference type="CDD" id="cd04704">
    <property type="entry name" value="PLA2_bee_venom_like"/>
    <property type="match status" value="1"/>
</dbReference>
<evidence type="ECO:0000256" key="2">
    <source>
        <dbReference type="ARBA" id="ARBA00004613"/>
    </source>
</evidence>
<dbReference type="PROSITE" id="PS00118">
    <property type="entry name" value="PA2_HIS"/>
    <property type="match status" value="1"/>
</dbReference>
<accession>A0A8C4ULZ6</accession>
<dbReference type="InterPro" id="IPR036444">
    <property type="entry name" value="PLipase_A2_dom_sf"/>
</dbReference>
<organism evidence="12 13">
    <name type="scientific">Falco tinnunculus</name>
    <name type="common">Common kestrel</name>
    <dbReference type="NCBI Taxonomy" id="100819"/>
    <lineage>
        <taxon>Eukaryota</taxon>
        <taxon>Metazoa</taxon>
        <taxon>Chordata</taxon>
        <taxon>Craniata</taxon>
        <taxon>Vertebrata</taxon>
        <taxon>Euteleostomi</taxon>
        <taxon>Archelosauria</taxon>
        <taxon>Archosauria</taxon>
        <taxon>Dinosauria</taxon>
        <taxon>Saurischia</taxon>
        <taxon>Theropoda</taxon>
        <taxon>Coelurosauria</taxon>
        <taxon>Aves</taxon>
        <taxon>Neognathae</taxon>
        <taxon>Neoaves</taxon>
        <taxon>Telluraves</taxon>
        <taxon>Australaves</taxon>
        <taxon>Falconiformes</taxon>
        <taxon>Falconidae</taxon>
        <taxon>Falco</taxon>
    </lineage>
</organism>
<comment type="subcellular location">
    <subcellularLocation>
        <location evidence="2">Secreted</location>
    </subcellularLocation>
</comment>
<dbReference type="AlphaFoldDB" id="A0A8C4ULZ6"/>
<evidence type="ECO:0000259" key="11">
    <source>
        <dbReference type="SMART" id="SM00085"/>
    </source>
</evidence>
<evidence type="ECO:0000256" key="10">
    <source>
        <dbReference type="SAM" id="MobiDB-lite"/>
    </source>
</evidence>
<dbReference type="OrthoDB" id="6075074at2759"/>
<dbReference type="Gene3D" id="1.20.90.10">
    <property type="entry name" value="Phospholipase A2 domain"/>
    <property type="match status" value="1"/>
</dbReference>
<keyword evidence="7" id="KW-0106">Calcium</keyword>
<evidence type="ECO:0000256" key="1">
    <source>
        <dbReference type="ARBA" id="ARBA00001913"/>
    </source>
</evidence>
<evidence type="ECO:0000313" key="12">
    <source>
        <dbReference type="Ensembl" id="ENSFTIP00000015073.1"/>
    </source>
</evidence>
<sequence>MCQLCVRIANGLHGGGTSQGGEPRGGKSWQPCWELLGACGLPAPAGHRAPGLPLSKAPWGICGPQGTSVGWGRMWGCGEHLWDGTGSCREHRAVRLRGPSMGWAKRSIRGSGQGPRGASFSRRGPLRGRGPCGGRCVTGRAPWGRRVTGPGTSPHRLPQQRGPAPLRGNPPPRDAGPGCAAAPGSGSSTGTLRTVPSRAVPCRAEPCCAVPCRAVPCRAVPSRAEPPRVGGLCRAIRRPHRGQRRGAMCAPGLLSHLLLLLLLLPLPLAALPGAAPSTGAGPPARTRARRGLTYPGTLWCGAGSNADAYEQLGEHRDTDRCCRDHDHCQHVIHPFTARYGYRNLRWHTISHCDCDRRLKECLRQVNDTASRVVGQAFFNVIQVPCFEFAYKEECVEPYLYVWCRAYNTVAIAVPREPVLYEFGGELIDRAARPAGVPLSPPWSSVGGGAIPAEHHVPTHPPSSRKAAKKERKGKKKDKKKKGKGQVPQAPLPRLGEAANAILSDAPAWEDLGRGPVLATPSPVSTASGKRRRKERNRKKRLKSKAEGQPAREAWP</sequence>
<keyword evidence="5" id="KW-0479">Metal-binding</keyword>
<evidence type="ECO:0000256" key="9">
    <source>
        <dbReference type="ARBA" id="ARBA00023157"/>
    </source>
</evidence>
<dbReference type="Pfam" id="PF05826">
    <property type="entry name" value="Phospholip_A2_2"/>
    <property type="match status" value="1"/>
</dbReference>
<dbReference type="FunFam" id="1.20.90.10:FF:000002">
    <property type="entry name" value="Phospholipase A2 group III"/>
    <property type="match status" value="1"/>
</dbReference>
<evidence type="ECO:0000256" key="3">
    <source>
        <dbReference type="ARBA" id="ARBA00013278"/>
    </source>
</evidence>
<keyword evidence="13" id="KW-1185">Reference proteome</keyword>
<reference evidence="12" key="2">
    <citation type="submission" date="2025-09" db="UniProtKB">
        <authorList>
            <consortium name="Ensembl"/>
        </authorList>
    </citation>
    <scope>IDENTIFICATION</scope>
</reference>
<evidence type="ECO:0000256" key="7">
    <source>
        <dbReference type="ARBA" id="ARBA00022837"/>
    </source>
</evidence>
<evidence type="ECO:0000256" key="6">
    <source>
        <dbReference type="ARBA" id="ARBA00022801"/>
    </source>
</evidence>
<dbReference type="Proteomes" id="UP000694562">
    <property type="component" value="Unplaced"/>
</dbReference>
<dbReference type="GO" id="GO:0050482">
    <property type="term" value="P:arachidonate secretion"/>
    <property type="evidence" value="ECO:0007669"/>
    <property type="project" value="InterPro"/>
</dbReference>